<dbReference type="Proteomes" id="UP001521785">
    <property type="component" value="Unassembled WGS sequence"/>
</dbReference>
<evidence type="ECO:0000313" key="2">
    <source>
        <dbReference type="Proteomes" id="UP001521785"/>
    </source>
</evidence>
<proteinExistence type="predicted"/>
<organism evidence="1 2">
    <name type="scientific">Paraconiothyrium brasiliense</name>
    <dbReference type="NCBI Taxonomy" id="300254"/>
    <lineage>
        <taxon>Eukaryota</taxon>
        <taxon>Fungi</taxon>
        <taxon>Dikarya</taxon>
        <taxon>Ascomycota</taxon>
        <taxon>Pezizomycotina</taxon>
        <taxon>Dothideomycetes</taxon>
        <taxon>Pleosporomycetidae</taxon>
        <taxon>Pleosporales</taxon>
        <taxon>Massarineae</taxon>
        <taxon>Didymosphaeriaceae</taxon>
        <taxon>Paraconiothyrium</taxon>
    </lineage>
</organism>
<keyword evidence="2" id="KW-1185">Reference proteome</keyword>
<name>A0ABR3RD98_9PLEO</name>
<accession>A0ABR3RD98</accession>
<sequence length="216" mass="24046">MPHLLETLVPSVHLTKPPPHATHPSLTSAISSLLLHPTLEATLHLLNADLPSAHFLVRHMQAPPAIEGMLLHSILHRSEGDMPNARAWVSDVLDASDGWVPKHKGDQRLDFNVVQEIKGKAAGGVRFVEFVYGKEKGAAERLIDDVEKFRKERGKEGEAELEGRIHVELERVLEWCKKKFGEGKWVDASGAWVKHSEEVRKKGEDMVSGGNGLRDF</sequence>
<comment type="caution">
    <text evidence="1">The sequence shown here is derived from an EMBL/GenBank/DDBJ whole genome shotgun (WGS) entry which is preliminary data.</text>
</comment>
<evidence type="ECO:0000313" key="1">
    <source>
        <dbReference type="EMBL" id="KAL1602393.1"/>
    </source>
</evidence>
<protein>
    <submittedName>
        <fullName evidence="1">Uncharacterized protein</fullName>
    </submittedName>
</protein>
<dbReference type="EMBL" id="JAKJXO020000007">
    <property type="protein sequence ID" value="KAL1602393.1"/>
    <property type="molecule type" value="Genomic_DNA"/>
</dbReference>
<gene>
    <name evidence="1" type="ORF">SLS60_005809</name>
</gene>
<reference evidence="1 2" key="1">
    <citation type="submission" date="2024-02" db="EMBL/GenBank/DDBJ databases">
        <title>De novo assembly and annotation of 12 fungi associated with fruit tree decline syndrome in Ontario, Canada.</title>
        <authorList>
            <person name="Sulman M."/>
            <person name="Ellouze W."/>
            <person name="Ilyukhin E."/>
        </authorList>
    </citation>
    <scope>NUCLEOTIDE SEQUENCE [LARGE SCALE GENOMIC DNA]</scope>
    <source>
        <strain evidence="1 2">M42-189</strain>
    </source>
</reference>